<feature type="transmembrane region" description="Helical" evidence="11">
    <location>
        <begin position="26"/>
        <end position="47"/>
    </location>
</feature>
<dbReference type="PANTHER" id="PTHR10791:SF58">
    <property type="entry name" value="BIDIRECTIONAL SUGAR TRANSPORTER SWEET3A"/>
    <property type="match status" value="1"/>
</dbReference>
<evidence type="ECO:0000256" key="1">
    <source>
        <dbReference type="ARBA" id="ARBA00004651"/>
    </source>
</evidence>
<dbReference type="EMBL" id="CP144754">
    <property type="protein sequence ID" value="WVZ98166.1"/>
    <property type="molecule type" value="Genomic_DNA"/>
</dbReference>
<dbReference type="GO" id="GO:0051119">
    <property type="term" value="F:sugar transmembrane transporter activity"/>
    <property type="evidence" value="ECO:0007669"/>
    <property type="project" value="InterPro"/>
</dbReference>
<evidence type="ECO:0000256" key="6">
    <source>
        <dbReference type="ARBA" id="ARBA00022692"/>
    </source>
</evidence>
<comment type="function">
    <text evidence="10">Mediates both low-affinity uptake and efflux of sugar across the plasma membrane.</text>
</comment>
<reference evidence="12 13" key="1">
    <citation type="submission" date="2024-02" db="EMBL/GenBank/DDBJ databases">
        <title>High-quality chromosome-scale genome assembly of Pensacola bahiagrass (Paspalum notatum Flugge var. saurae).</title>
        <authorList>
            <person name="Vega J.M."/>
            <person name="Podio M."/>
            <person name="Orjuela J."/>
            <person name="Siena L.A."/>
            <person name="Pessino S.C."/>
            <person name="Combes M.C."/>
            <person name="Mariac C."/>
            <person name="Albertini E."/>
            <person name="Pupilli F."/>
            <person name="Ortiz J.P.A."/>
            <person name="Leblanc O."/>
        </authorList>
    </citation>
    <scope>NUCLEOTIDE SEQUENCE [LARGE SCALE GENOMIC DNA]</scope>
    <source>
        <strain evidence="12">R1</strain>
        <tissue evidence="12">Leaf</tissue>
    </source>
</reference>
<keyword evidence="13" id="KW-1185">Reference proteome</keyword>
<feature type="transmembrane region" description="Helical" evidence="11">
    <location>
        <begin position="59"/>
        <end position="82"/>
    </location>
</feature>
<keyword evidence="4" id="KW-1003">Cell membrane</keyword>
<evidence type="ECO:0000313" key="13">
    <source>
        <dbReference type="Proteomes" id="UP001341281"/>
    </source>
</evidence>
<evidence type="ECO:0000256" key="7">
    <source>
        <dbReference type="ARBA" id="ARBA00022737"/>
    </source>
</evidence>
<comment type="subcellular location">
    <subcellularLocation>
        <location evidence="1">Cell membrane</location>
        <topology evidence="1">Multi-pass membrane protein</topology>
    </subcellularLocation>
</comment>
<dbReference type="Proteomes" id="UP001341281">
    <property type="component" value="Chromosome 10"/>
</dbReference>
<dbReference type="InterPro" id="IPR004316">
    <property type="entry name" value="SWEET_rpt"/>
</dbReference>
<feature type="transmembrane region" description="Helical" evidence="11">
    <location>
        <begin position="127"/>
        <end position="148"/>
    </location>
</feature>
<dbReference type="InterPro" id="IPR047664">
    <property type="entry name" value="SWEET"/>
</dbReference>
<name>A0AAQ3XFR2_PASNO</name>
<evidence type="ECO:0000256" key="5">
    <source>
        <dbReference type="ARBA" id="ARBA00022597"/>
    </source>
</evidence>
<dbReference type="GO" id="GO:0005886">
    <property type="term" value="C:plasma membrane"/>
    <property type="evidence" value="ECO:0007669"/>
    <property type="project" value="UniProtKB-SubCell"/>
</dbReference>
<evidence type="ECO:0000256" key="4">
    <source>
        <dbReference type="ARBA" id="ARBA00022475"/>
    </source>
</evidence>
<dbReference type="PANTHER" id="PTHR10791">
    <property type="entry name" value="RAG1-ACTIVATING PROTEIN 1"/>
    <property type="match status" value="1"/>
</dbReference>
<dbReference type="Pfam" id="PF03083">
    <property type="entry name" value="MtN3_slv"/>
    <property type="match status" value="1"/>
</dbReference>
<feature type="transmembrane region" description="Helical" evidence="11">
    <location>
        <begin position="102"/>
        <end position="121"/>
    </location>
</feature>
<organism evidence="12 13">
    <name type="scientific">Paspalum notatum var. saurae</name>
    <dbReference type="NCBI Taxonomy" id="547442"/>
    <lineage>
        <taxon>Eukaryota</taxon>
        <taxon>Viridiplantae</taxon>
        <taxon>Streptophyta</taxon>
        <taxon>Embryophyta</taxon>
        <taxon>Tracheophyta</taxon>
        <taxon>Spermatophyta</taxon>
        <taxon>Magnoliopsida</taxon>
        <taxon>Liliopsida</taxon>
        <taxon>Poales</taxon>
        <taxon>Poaceae</taxon>
        <taxon>PACMAD clade</taxon>
        <taxon>Panicoideae</taxon>
        <taxon>Andropogonodae</taxon>
        <taxon>Paspaleae</taxon>
        <taxon>Paspalinae</taxon>
        <taxon>Paspalum</taxon>
    </lineage>
</organism>
<keyword evidence="5" id="KW-0762">Sugar transport</keyword>
<keyword evidence="6 11" id="KW-0812">Transmembrane</keyword>
<evidence type="ECO:0000256" key="3">
    <source>
        <dbReference type="ARBA" id="ARBA00022448"/>
    </source>
</evidence>
<accession>A0AAQ3XFR2</accession>
<keyword evidence="7" id="KW-0677">Repeat</keyword>
<evidence type="ECO:0000256" key="11">
    <source>
        <dbReference type="SAM" id="Phobius"/>
    </source>
</evidence>
<protein>
    <submittedName>
        <fullName evidence="12">Uncharacterized protein</fullName>
    </submittedName>
</protein>
<gene>
    <name evidence="12" type="ORF">U9M48_043635</name>
</gene>
<dbReference type="FunFam" id="1.20.1280.290:FF:000002">
    <property type="entry name" value="Bidirectional sugar transporter SWEET"/>
    <property type="match status" value="1"/>
</dbReference>
<evidence type="ECO:0000256" key="2">
    <source>
        <dbReference type="ARBA" id="ARBA00007809"/>
    </source>
</evidence>
<proteinExistence type="inferred from homology"/>
<evidence type="ECO:0000313" key="12">
    <source>
        <dbReference type="EMBL" id="WVZ98166.1"/>
    </source>
</evidence>
<evidence type="ECO:0000256" key="10">
    <source>
        <dbReference type="ARBA" id="ARBA00037238"/>
    </source>
</evidence>
<dbReference type="Gene3D" id="1.20.1280.290">
    <property type="match status" value="2"/>
</dbReference>
<dbReference type="AlphaFoldDB" id="A0AAQ3XFR2"/>
<keyword evidence="3" id="KW-0813">Transport</keyword>
<keyword evidence="9 11" id="KW-0472">Membrane</keyword>
<evidence type="ECO:0000256" key="9">
    <source>
        <dbReference type="ARBA" id="ARBA00023136"/>
    </source>
</evidence>
<evidence type="ECO:0000256" key="8">
    <source>
        <dbReference type="ARBA" id="ARBA00022989"/>
    </source>
</evidence>
<comment type="similarity">
    <text evidence="2">Belongs to the SWEET sugar transporter family.</text>
</comment>
<sequence length="185" mass="21134">MLIANYMFLSFFSRLTFKRVVKEASVGEFSCIPYILALFSALKWGWYSIPVVSYGWENLLLFSTCAVGVLFETLFIIIYTWFAPREKKKQVIKTKSVEFMPFYLSVFSLLTSFTWMLYGILGKDLYLTVPNSTGCLTGILQLVVYCIYSRCKEAPKTLNGIERVHDLEIATSSVREDVSLDIVGC</sequence>
<keyword evidence="8 11" id="KW-1133">Transmembrane helix</keyword>